<accession>A0A8T0H2A0</accession>
<organism evidence="2 3">
    <name type="scientific">Ceratodon purpureus</name>
    <name type="common">Fire moss</name>
    <name type="synonym">Dicranum purpureum</name>
    <dbReference type="NCBI Taxonomy" id="3225"/>
    <lineage>
        <taxon>Eukaryota</taxon>
        <taxon>Viridiplantae</taxon>
        <taxon>Streptophyta</taxon>
        <taxon>Embryophyta</taxon>
        <taxon>Bryophyta</taxon>
        <taxon>Bryophytina</taxon>
        <taxon>Bryopsida</taxon>
        <taxon>Dicranidae</taxon>
        <taxon>Pseudoditrichales</taxon>
        <taxon>Ditrichaceae</taxon>
        <taxon>Ceratodon</taxon>
    </lineage>
</organism>
<keyword evidence="3" id="KW-1185">Reference proteome</keyword>
<dbReference type="AlphaFoldDB" id="A0A8T0H2A0"/>
<keyword evidence="1" id="KW-0812">Transmembrane</keyword>
<sequence length="112" mass="12931">MLCSFPLLVSSRVVPSGFLGFLSSTVSRVYASRLRSVEVRFRRFHPSWSSPGVSLHMLFSFFCVPLRVMCGWVLNVWWFLGFMGFCFWCLARQVYRLPHLFPSEVASVVART</sequence>
<dbReference type="Proteomes" id="UP000822688">
    <property type="component" value="Chromosome 8"/>
</dbReference>
<keyword evidence="1" id="KW-0472">Membrane</keyword>
<evidence type="ECO:0008006" key="4">
    <source>
        <dbReference type="Google" id="ProtNLM"/>
    </source>
</evidence>
<protein>
    <recommendedName>
        <fullName evidence="4">Transmembrane protein</fullName>
    </recommendedName>
</protein>
<proteinExistence type="predicted"/>
<reference evidence="2" key="1">
    <citation type="submission" date="2020-06" db="EMBL/GenBank/DDBJ databases">
        <title>WGS assembly of Ceratodon purpureus strain R40.</title>
        <authorList>
            <person name="Carey S.B."/>
            <person name="Jenkins J."/>
            <person name="Shu S."/>
            <person name="Lovell J.T."/>
            <person name="Sreedasyam A."/>
            <person name="Maumus F."/>
            <person name="Tiley G.P."/>
            <person name="Fernandez-Pozo N."/>
            <person name="Barry K."/>
            <person name="Chen C."/>
            <person name="Wang M."/>
            <person name="Lipzen A."/>
            <person name="Daum C."/>
            <person name="Saski C.A."/>
            <person name="Payton A.C."/>
            <person name="Mcbreen J.C."/>
            <person name="Conrad R.E."/>
            <person name="Kollar L.M."/>
            <person name="Olsson S."/>
            <person name="Huttunen S."/>
            <person name="Landis J.B."/>
            <person name="Wickett N.J."/>
            <person name="Johnson M.G."/>
            <person name="Rensing S.A."/>
            <person name="Grimwood J."/>
            <person name="Schmutz J."/>
            <person name="Mcdaniel S.F."/>
        </authorList>
    </citation>
    <scope>NUCLEOTIDE SEQUENCE</scope>
    <source>
        <strain evidence="2">R40</strain>
    </source>
</reference>
<evidence type="ECO:0000313" key="3">
    <source>
        <dbReference type="Proteomes" id="UP000822688"/>
    </source>
</evidence>
<comment type="caution">
    <text evidence="2">The sequence shown here is derived from an EMBL/GenBank/DDBJ whole genome shotgun (WGS) entry which is preliminary data.</text>
</comment>
<feature type="transmembrane region" description="Helical" evidence="1">
    <location>
        <begin position="75"/>
        <end position="91"/>
    </location>
</feature>
<keyword evidence="1" id="KW-1133">Transmembrane helix</keyword>
<dbReference type="EMBL" id="CM026429">
    <property type="protein sequence ID" value="KAG0564845.1"/>
    <property type="molecule type" value="Genomic_DNA"/>
</dbReference>
<evidence type="ECO:0000313" key="2">
    <source>
        <dbReference type="EMBL" id="KAG0564845.1"/>
    </source>
</evidence>
<name>A0A8T0H2A0_CERPU</name>
<evidence type="ECO:0000256" key="1">
    <source>
        <dbReference type="SAM" id="Phobius"/>
    </source>
</evidence>
<gene>
    <name evidence="2" type="ORF">KC19_8G144300</name>
</gene>